<dbReference type="FunCoup" id="B4M665">
    <property type="interactions" value="7"/>
</dbReference>
<dbReference type="GO" id="GO:0004252">
    <property type="term" value="F:serine-type endopeptidase activity"/>
    <property type="evidence" value="ECO:0007669"/>
    <property type="project" value="InterPro"/>
</dbReference>
<evidence type="ECO:0000256" key="3">
    <source>
        <dbReference type="ARBA" id="ARBA00022670"/>
    </source>
</evidence>
<dbReference type="FunFam" id="2.40.10.10:FF:000068">
    <property type="entry name" value="transmembrane protease serine 2"/>
    <property type="match status" value="1"/>
</dbReference>
<dbReference type="InterPro" id="IPR009003">
    <property type="entry name" value="Peptidase_S1_PA"/>
</dbReference>
<dbReference type="InterPro" id="IPR001254">
    <property type="entry name" value="Trypsin_dom"/>
</dbReference>
<dbReference type="InterPro" id="IPR050430">
    <property type="entry name" value="Peptidase_S1"/>
</dbReference>
<dbReference type="InParanoid" id="B4M665"/>
<protein>
    <recommendedName>
        <fullName evidence="10">Peptidase S1 domain-containing protein</fullName>
    </recommendedName>
</protein>
<evidence type="ECO:0000256" key="6">
    <source>
        <dbReference type="ARBA" id="ARBA00022825"/>
    </source>
</evidence>
<name>B4M665_DROVI</name>
<dbReference type="Pfam" id="PF00089">
    <property type="entry name" value="Trypsin"/>
    <property type="match status" value="1"/>
</dbReference>
<comment type="subcellular location">
    <subcellularLocation>
        <location evidence="1">Secreted</location>
        <location evidence="1">Extracellular space</location>
    </subcellularLocation>
</comment>
<evidence type="ECO:0000313" key="12">
    <source>
        <dbReference type="Proteomes" id="UP000008792"/>
    </source>
</evidence>
<dbReference type="InterPro" id="IPR018114">
    <property type="entry name" value="TRYPSIN_HIS"/>
</dbReference>
<dbReference type="PANTHER" id="PTHR24276:SF96">
    <property type="entry name" value="PEPTIDASE S1 DOMAIN-CONTAINING PROTEIN"/>
    <property type="match status" value="1"/>
</dbReference>
<evidence type="ECO:0000259" key="10">
    <source>
        <dbReference type="PROSITE" id="PS50240"/>
    </source>
</evidence>
<dbReference type="eggNOG" id="KOG3627">
    <property type="taxonomic scope" value="Eukaryota"/>
</dbReference>
<dbReference type="Proteomes" id="UP000008792">
    <property type="component" value="Unassembled WGS sequence"/>
</dbReference>
<dbReference type="OMA" id="FTGWGTQ"/>
<feature type="signal peptide" evidence="9">
    <location>
        <begin position="1"/>
        <end position="28"/>
    </location>
</feature>
<comment type="similarity">
    <text evidence="2">Belongs to the peptidase S1 family.</text>
</comment>
<keyword evidence="5 11" id="KW-0378">Hydrolase</keyword>
<sequence>MTRHGRSLLPLIYPLLLLQLLLPRPAHSIVGGQNAGEGDAPYQISLQTLAGSHLCGGVILSASWTLTAGHCVSGWPADRLRVAVGTIRYTQPGALHYPSAIYVHCNYDQPKYHNDIALLQLNESIRYDALTQPVALPHLAWPVGTAELLFTGWGTQSAAGATPTLLQMVQQQHITRQECEMRLAAYEDLQLGACHVCAFRAQNIGACHGDTGGPLVHNGQLIGILNFMVPCAQGVPDVFMDARYYREWMRRVMSGNGKCAGVQQQIIN</sequence>
<keyword evidence="4 9" id="KW-0732">Signal</keyword>
<dbReference type="PROSITE" id="PS00134">
    <property type="entry name" value="TRYPSIN_HIS"/>
    <property type="match status" value="1"/>
</dbReference>
<keyword evidence="6" id="KW-0720">Serine protease</keyword>
<keyword evidence="7" id="KW-0865">Zymogen</keyword>
<evidence type="ECO:0000313" key="11">
    <source>
        <dbReference type="EMBL" id="EDW59141.1"/>
    </source>
</evidence>
<dbReference type="MEROPS" id="S01.A92"/>
<evidence type="ECO:0000256" key="2">
    <source>
        <dbReference type="ARBA" id="ARBA00007664"/>
    </source>
</evidence>
<dbReference type="InterPro" id="IPR001314">
    <property type="entry name" value="Peptidase_S1A"/>
</dbReference>
<reference evidence="11 12" key="1">
    <citation type="journal article" date="2007" name="Nature">
        <title>Evolution of genes and genomes on the Drosophila phylogeny.</title>
        <authorList>
            <consortium name="Drosophila 12 Genomes Consortium"/>
            <person name="Clark A.G."/>
            <person name="Eisen M.B."/>
            <person name="Smith D.R."/>
            <person name="Bergman C.M."/>
            <person name="Oliver B."/>
            <person name="Markow T.A."/>
            <person name="Kaufman T.C."/>
            <person name="Kellis M."/>
            <person name="Gelbart W."/>
            <person name="Iyer V.N."/>
            <person name="Pollard D.A."/>
            <person name="Sackton T.B."/>
            <person name="Larracuente A.M."/>
            <person name="Singh N.D."/>
            <person name="Abad J.P."/>
            <person name="Abt D.N."/>
            <person name="Adryan B."/>
            <person name="Aguade M."/>
            <person name="Akashi H."/>
            <person name="Anderson W.W."/>
            <person name="Aquadro C.F."/>
            <person name="Ardell D.H."/>
            <person name="Arguello R."/>
            <person name="Artieri C.G."/>
            <person name="Barbash D.A."/>
            <person name="Barker D."/>
            <person name="Barsanti P."/>
            <person name="Batterham P."/>
            <person name="Batzoglou S."/>
            <person name="Begun D."/>
            <person name="Bhutkar A."/>
            <person name="Blanco E."/>
            <person name="Bosak S.A."/>
            <person name="Bradley R.K."/>
            <person name="Brand A.D."/>
            <person name="Brent M.R."/>
            <person name="Brooks A.N."/>
            <person name="Brown R.H."/>
            <person name="Butlin R.K."/>
            <person name="Caggese C."/>
            <person name="Calvi B.R."/>
            <person name="Bernardo de Carvalho A."/>
            <person name="Caspi A."/>
            <person name="Castrezana S."/>
            <person name="Celniker S.E."/>
            <person name="Chang J.L."/>
            <person name="Chapple C."/>
            <person name="Chatterji S."/>
            <person name="Chinwalla A."/>
            <person name="Civetta A."/>
            <person name="Clifton S.W."/>
            <person name="Comeron J.M."/>
            <person name="Costello J.C."/>
            <person name="Coyne J.A."/>
            <person name="Daub J."/>
            <person name="David R.G."/>
            <person name="Delcher A.L."/>
            <person name="Delehaunty K."/>
            <person name="Do C.B."/>
            <person name="Ebling H."/>
            <person name="Edwards K."/>
            <person name="Eickbush T."/>
            <person name="Evans J.D."/>
            <person name="Filipski A."/>
            <person name="Findeiss S."/>
            <person name="Freyhult E."/>
            <person name="Fulton L."/>
            <person name="Fulton R."/>
            <person name="Garcia A.C."/>
            <person name="Gardiner A."/>
            <person name="Garfield D.A."/>
            <person name="Garvin B.E."/>
            <person name="Gibson G."/>
            <person name="Gilbert D."/>
            <person name="Gnerre S."/>
            <person name="Godfrey J."/>
            <person name="Good R."/>
            <person name="Gotea V."/>
            <person name="Gravely B."/>
            <person name="Greenberg A.J."/>
            <person name="Griffiths-Jones S."/>
            <person name="Gross S."/>
            <person name="Guigo R."/>
            <person name="Gustafson E.A."/>
            <person name="Haerty W."/>
            <person name="Hahn M.W."/>
            <person name="Halligan D.L."/>
            <person name="Halpern A.L."/>
            <person name="Halter G.M."/>
            <person name="Han M.V."/>
            <person name="Heger A."/>
            <person name="Hillier L."/>
            <person name="Hinrichs A.S."/>
            <person name="Holmes I."/>
            <person name="Hoskins R.A."/>
            <person name="Hubisz M.J."/>
            <person name="Hultmark D."/>
            <person name="Huntley M.A."/>
            <person name="Jaffe D.B."/>
            <person name="Jagadeeshan S."/>
            <person name="Jeck W.R."/>
            <person name="Johnson J."/>
            <person name="Jones C.D."/>
            <person name="Jordan W.C."/>
            <person name="Karpen G.H."/>
            <person name="Kataoka E."/>
            <person name="Keightley P.D."/>
            <person name="Kheradpour P."/>
            <person name="Kirkness E.F."/>
            <person name="Koerich L.B."/>
            <person name="Kristiansen K."/>
            <person name="Kudrna D."/>
            <person name="Kulathinal R.J."/>
            <person name="Kumar S."/>
            <person name="Kwok R."/>
            <person name="Lander E."/>
            <person name="Langley C.H."/>
            <person name="Lapoint R."/>
            <person name="Lazzaro B.P."/>
            <person name="Lee S.J."/>
            <person name="Levesque L."/>
            <person name="Li R."/>
            <person name="Lin C.F."/>
            <person name="Lin M.F."/>
            <person name="Lindblad-Toh K."/>
            <person name="Llopart A."/>
            <person name="Long M."/>
            <person name="Low L."/>
            <person name="Lozovsky E."/>
            <person name="Lu J."/>
            <person name="Luo M."/>
            <person name="Machado C.A."/>
            <person name="Makalowski W."/>
            <person name="Marzo M."/>
            <person name="Matsuda M."/>
            <person name="Matzkin L."/>
            <person name="McAllister B."/>
            <person name="McBride C.S."/>
            <person name="McKernan B."/>
            <person name="McKernan K."/>
            <person name="Mendez-Lago M."/>
            <person name="Minx P."/>
            <person name="Mollenhauer M.U."/>
            <person name="Montooth K."/>
            <person name="Mount S.M."/>
            <person name="Mu X."/>
            <person name="Myers E."/>
            <person name="Negre B."/>
            <person name="Newfeld S."/>
            <person name="Nielsen R."/>
            <person name="Noor M.A."/>
            <person name="O'Grady P."/>
            <person name="Pachter L."/>
            <person name="Papaceit M."/>
            <person name="Parisi M.J."/>
            <person name="Parisi M."/>
            <person name="Parts L."/>
            <person name="Pedersen J.S."/>
            <person name="Pesole G."/>
            <person name="Phillippy A.M."/>
            <person name="Ponting C.P."/>
            <person name="Pop M."/>
            <person name="Porcelli D."/>
            <person name="Powell J.R."/>
            <person name="Prohaska S."/>
            <person name="Pruitt K."/>
            <person name="Puig M."/>
            <person name="Quesneville H."/>
            <person name="Ram K.R."/>
            <person name="Rand D."/>
            <person name="Rasmussen M.D."/>
            <person name="Reed L.K."/>
            <person name="Reenan R."/>
            <person name="Reily A."/>
            <person name="Remington K.A."/>
            <person name="Rieger T.T."/>
            <person name="Ritchie M.G."/>
            <person name="Robin C."/>
            <person name="Rogers Y.H."/>
            <person name="Rohde C."/>
            <person name="Rozas J."/>
            <person name="Rubenfield M.J."/>
            <person name="Ruiz A."/>
            <person name="Russo S."/>
            <person name="Salzberg S.L."/>
            <person name="Sanchez-Gracia A."/>
            <person name="Saranga D.J."/>
            <person name="Sato H."/>
            <person name="Schaeffer S.W."/>
            <person name="Schatz M.C."/>
            <person name="Schlenke T."/>
            <person name="Schwartz R."/>
            <person name="Segarra C."/>
            <person name="Singh R.S."/>
            <person name="Sirot L."/>
            <person name="Sirota M."/>
            <person name="Sisneros N.B."/>
            <person name="Smith C.D."/>
            <person name="Smith T.F."/>
            <person name="Spieth J."/>
            <person name="Stage D.E."/>
            <person name="Stark A."/>
            <person name="Stephan W."/>
            <person name="Strausberg R.L."/>
            <person name="Strempel S."/>
            <person name="Sturgill D."/>
            <person name="Sutton G."/>
            <person name="Sutton G.G."/>
            <person name="Tao W."/>
            <person name="Teichmann S."/>
            <person name="Tobari Y.N."/>
            <person name="Tomimura Y."/>
            <person name="Tsolas J.M."/>
            <person name="Valente V.L."/>
            <person name="Venter E."/>
            <person name="Venter J.C."/>
            <person name="Vicario S."/>
            <person name="Vieira F.G."/>
            <person name="Vilella A.J."/>
            <person name="Villasante A."/>
            <person name="Walenz B."/>
            <person name="Wang J."/>
            <person name="Wasserman M."/>
            <person name="Watts T."/>
            <person name="Wilson D."/>
            <person name="Wilson R.K."/>
            <person name="Wing R.A."/>
            <person name="Wolfner M.F."/>
            <person name="Wong A."/>
            <person name="Wong G.K."/>
            <person name="Wu C.I."/>
            <person name="Wu G."/>
            <person name="Yamamoto D."/>
            <person name="Yang H.P."/>
            <person name="Yang S.P."/>
            <person name="Yorke J.A."/>
            <person name="Yoshida K."/>
            <person name="Zdobnov E."/>
            <person name="Zhang P."/>
            <person name="Zhang Y."/>
            <person name="Zimin A.V."/>
            <person name="Baldwin J."/>
            <person name="Abdouelleil A."/>
            <person name="Abdulkadir J."/>
            <person name="Abebe A."/>
            <person name="Abera B."/>
            <person name="Abreu J."/>
            <person name="Acer S.C."/>
            <person name="Aftuck L."/>
            <person name="Alexander A."/>
            <person name="An P."/>
            <person name="Anderson E."/>
            <person name="Anderson S."/>
            <person name="Arachi H."/>
            <person name="Azer M."/>
            <person name="Bachantsang P."/>
            <person name="Barry A."/>
            <person name="Bayul T."/>
            <person name="Berlin A."/>
            <person name="Bessette D."/>
            <person name="Bloom T."/>
            <person name="Blye J."/>
            <person name="Boguslavskiy L."/>
            <person name="Bonnet C."/>
            <person name="Boukhgalter B."/>
            <person name="Bourzgui I."/>
            <person name="Brown A."/>
            <person name="Cahill P."/>
            <person name="Channer S."/>
            <person name="Cheshatsang Y."/>
            <person name="Chuda L."/>
            <person name="Citroen M."/>
            <person name="Collymore A."/>
            <person name="Cooke P."/>
            <person name="Costello M."/>
            <person name="D'Aco K."/>
            <person name="Daza R."/>
            <person name="De Haan G."/>
            <person name="DeGray S."/>
            <person name="DeMaso C."/>
            <person name="Dhargay N."/>
            <person name="Dooley K."/>
            <person name="Dooley E."/>
            <person name="Doricent M."/>
            <person name="Dorje P."/>
            <person name="Dorjee K."/>
            <person name="Dupes A."/>
            <person name="Elong R."/>
            <person name="Falk J."/>
            <person name="Farina A."/>
            <person name="Faro S."/>
            <person name="Ferguson D."/>
            <person name="Fisher S."/>
            <person name="Foley C.D."/>
            <person name="Franke A."/>
            <person name="Friedrich D."/>
            <person name="Gadbois L."/>
            <person name="Gearin G."/>
            <person name="Gearin C.R."/>
            <person name="Giannoukos G."/>
            <person name="Goode T."/>
            <person name="Graham J."/>
            <person name="Grandbois E."/>
            <person name="Grewal S."/>
            <person name="Gyaltsen K."/>
            <person name="Hafez N."/>
            <person name="Hagos B."/>
            <person name="Hall J."/>
            <person name="Henson C."/>
            <person name="Hollinger A."/>
            <person name="Honan T."/>
            <person name="Huard M.D."/>
            <person name="Hughes L."/>
            <person name="Hurhula B."/>
            <person name="Husby M.E."/>
            <person name="Kamat A."/>
            <person name="Kanga B."/>
            <person name="Kashin S."/>
            <person name="Khazanovich D."/>
            <person name="Kisner P."/>
            <person name="Lance K."/>
            <person name="Lara M."/>
            <person name="Lee W."/>
            <person name="Lennon N."/>
            <person name="Letendre F."/>
            <person name="LeVine R."/>
            <person name="Lipovsky A."/>
            <person name="Liu X."/>
            <person name="Liu J."/>
            <person name="Liu S."/>
            <person name="Lokyitsang T."/>
            <person name="Lokyitsang Y."/>
            <person name="Lubonja R."/>
            <person name="Lui A."/>
            <person name="MacDonald P."/>
            <person name="Magnisalis V."/>
            <person name="Maru K."/>
            <person name="Matthews C."/>
            <person name="McCusker W."/>
            <person name="McDonough S."/>
            <person name="Mehta T."/>
            <person name="Meldrim J."/>
            <person name="Meneus L."/>
            <person name="Mihai O."/>
            <person name="Mihalev A."/>
            <person name="Mihova T."/>
            <person name="Mittelman R."/>
            <person name="Mlenga V."/>
            <person name="Montmayeur A."/>
            <person name="Mulrain L."/>
            <person name="Navidi A."/>
            <person name="Naylor J."/>
            <person name="Negash T."/>
            <person name="Nguyen T."/>
            <person name="Nguyen N."/>
            <person name="Nicol R."/>
            <person name="Norbu C."/>
            <person name="Norbu N."/>
            <person name="Novod N."/>
            <person name="O'Neill B."/>
            <person name="Osman S."/>
            <person name="Markiewicz E."/>
            <person name="Oyono O.L."/>
            <person name="Patti C."/>
            <person name="Phunkhang P."/>
            <person name="Pierre F."/>
            <person name="Priest M."/>
            <person name="Raghuraman S."/>
            <person name="Rege F."/>
            <person name="Reyes R."/>
            <person name="Rise C."/>
            <person name="Rogov P."/>
            <person name="Ross K."/>
            <person name="Ryan E."/>
            <person name="Settipalli S."/>
            <person name="Shea T."/>
            <person name="Sherpa N."/>
            <person name="Shi L."/>
            <person name="Shih D."/>
            <person name="Sparrow T."/>
            <person name="Spaulding J."/>
            <person name="Stalker J."/>
            <person name="Stange-Thomann N."/>
            <person name="Stavropoulos S."/>
            <person name="Stone C."/>
            <person name="Strader C."/>
            <person name="Tesfaye S."/>
            <person name="Thomson T."/>
            <person name="Thoulutsang Y."/>
            <person name="Thoulutsang D."/>
            <person name="Topham K."/>
            <person name="Topping I."/>
            <person name="Tsamla T."/>
            <person name="Vassiliev H."/>
            <person name="Vo A."/>
            <person name="Wangchuk T."/>
            <person name="Wangdi T."/>
            <person name="Weiand M."/>
            <person name="Wilkinson J."/>
            <person name="Wilson A."/>
            <person name="Yadav S."/>
            <person name="Young G."/>
            <person name="Yu Q."/>
            <person name="Zembek L."/>
            <person name="Zhong D."/>
            <person name="Zimmer A."/>
            <person name="Zwirko Z."/>
            <person name="Jaffe D.B."/>
            <person name="Alvarez P."/>
            <person name="Brockman W."/>
            <person name="Butler J."/>
            <person name="Chin C."/>
            <person name="Gnerre S."/>
            <person name="Grabherr M."/>
            <person name="Kleber M."/>
            <person name="Mauceli E."/>
            <person name="MacCallum I."/>
        </authorList>
    </citation>
    <scope>NUCLEOTIDE SEQUENCE [LARGE SCALE GENOMIC DNA]</scope>
    <source>
        <strain evidence="12">Tucson 15010-1051.87</strain>
    </source>
</reference>
<keyword evidence="8" id="KW-1015">Disulfide bond</keyword>
<feature type="chain" id="PRO_5002817306" description="Peptidase S1 domain-containing protein" evidence="9">
    <location>
        <begin position="29"/>
        <end position="268"/>
    </location>
</feature>
<evidence type="ECO:0000256" key="1">
    <source>
        <dbReference type="ARBA" id="ARBA00004239"/>
    </source>
</evidence>
<evidence type="ECO:0000256" key="4">
    <source>
        <dbReference type="ARBA" id="ARBA00022729"/>
    </source>
</evidence>
<keyword evidence="3" id="KW-0645">Protease</keyword>
<dbReference type="HOGENOM" id="CLU_006842_7_4_1"/>
<dbReference type="PhylomeDB" id="B4M665"/>
<dbReference type="EMBL" id="CH940652">
    <property type="protein sequence ID" value="EDW59141.1"/>
    <property type="molecule type" value="Genomic_DNA"/>
</dbReference>
<dbReference type="PRINTS" id="PR00722">
    <property type="entry name" value="CHYMOTRYPSIN"/>
</dbReference>
<dbReference type="PANTHER" id="PTHR24276">
    <property type="entry name" value="POLYSERASE-RELATED"/>
    <property type="match status" value="1"/>
</dbReference>
<feature type="domain" description="Peptidase S1" evidence="10">
    <location>
        <begin position="29"/>
        <end position="254"/>
    </location>
</feature>
<evidence type="ECO:0000256" key="8">
    <source>
        <dbReference type="ARBA" id="ARBA00023157"/>
    </source>
</evidence>
<dbReference type="SMART" id="SM00020">
    <property type="entry name" value="Tryp_SPc"/>
    <property type="match status" value="1"/>
</dbReference>
<dbReference type="KEGG" id="dvi:6632696"/>
<dbReference type="SUPFAM" id="SSF50494">
    <property type="entry name" value="Trypsin-like serine proteases"/>
    <property type="match status" value="1"/>
</dbReference>
<dbReference type="GO" id="GO:0006508">
    <property type="term" value="P:proteolysis"/>
    <property type="evidence" value="ECO:0007669"/>
    <property type="project" value="UniProtKB-KW"/>
</dbReference>
<dbReference type="InterPro" id="IPR043504">
    <property type="entry name" value="Peptidase_S1_PA_chymotrypsin"/>
</dbReference>
<keyword evidence="12" id="KW-1185">Reference proteome</keyword>
<organism evidence="11 12">
    <name type="scientific">Drosophila virilis</name>
    <name type="common">Fruit fly</name>
    <dbReference type="NCBI Taxonomy" id="7244"/>
    <lineage>
        <taxon>Eukaryota</taxon>
        <taxon>Metazoa</taxon>
        <taxon>Ecdysozoa</taxon>
        <taxon>Arthropoda</taxon>
        <taxon>Hexapoda</taxon>
        <taxon>Insecta</taxon>
        <taxon>Pterygota</taxon>
        <taxon>Neoptera</taxon>
        <taxon>Endopterygota</taxon>
        <taxon>Diptera</taxon>
        <taxon>Brachycera</taxon>
        <taxon>Muscomorpha</taxon>
        <taxon>Ephydroidea</taxon>
        <taxon>Drosophilidae</taxon>
        <taxon>Drosophila</taxon>
    </lineage>
</organism>
<evidence type="ECO:0000256" key="7">
    <source>
        <dbReference type="ARBA" id="ARBA00023145"/>
    </source>
</evidence>
<dbReference type="FunFam" id="2.40.10.10:FF:000036">
    <property type="entry name" value="Trypsin beta"/>
    <property type="match status" value="1"/>
</dbReference>
<dbReference type="OrthoDB" id="8440449at2759"/>
<proteinExistence type="inferred from homology"/>
<dbReference type="STRING" id="7244.B4M665"/>
<dbReference type="SMR" id="B4M665"/>
<evidence type="ECO:0000256" key="5">
    <source>
        <dbReference type="ARBA" id="ARBA00022801"/>
    </source>
</evidence>
<dbReference type="CDD" id="cd00190">
    <property type="entry name" value="Tryp_SPc"/>
    <property type="match status" value="1"/>
</dbReference>
<accession>B4M665</accession>
<dbReference type="AlphaFoldDB" id="B4M665"/>
<dbReference type="PROSITE" id="PS50240">
    <property type="entry name" value="TRYPSIN_DOM"/>
    <property type="match status" value="1"/>
</dbReference>
<dbReference type="GO" id="GO:0005576">
    <property type="term" value="C:extracellular region"/>
    <property type="evidence" value="ECO:0007669"/>
    <property type="project" value="UniProtKB-SubCell"/>
</dbReference>
<evidence type="ECO:0000256" key="9">
    <source>
        <dbReference type="SAM" id="SignalP"/>
    </source>
</evidence>
<dbReference type="Gene3D" id="2.40.10.10">
    <property type="entry name" value="Trypsin-like serine proteases"/>
    <property type="match status" value="2"/>
</dbReference>
<gene>
    <name evidence="11" type="primary">Dvir\GJ10447</name>
    <name evidence="11" type="ORF">Dvir_GJ10447</name>
</gene>